<protein>
    <recommendedName>
        <fullName evidence="6">UPAR/Ly6 domain-containing protein</fullName>
    </recommendedName>
</protein>
<accession>A7RGX5</accession>
<keyword evidence="3" id="KW-0964">Secreted</keyword>
<evidence type="ECO:0000313" key="7">
    <source>
        <dbReference type="EMBL" id="EDO49248.1"/>
    </source>
</evidence>
<evidence type="ECO:0000256" key="2">
    <source>
        <dbReference type="ARBA" id="ARBA00006570"/>
    </source>
</evidence>
<dbReference type="InterPro" id="IPR018363">
    <property type="entry name" value="CD59_antigen_CS"/>
</dbReference>
<dbReference type="PROSITE" id="PS00983">
    <property type="entry name" value="LY6_UPAR"/>
    <property type="match status" value="1"/>
</dbReference>
<organism evidence="7 8">
    <name type="scientific">Nematostella vectensis</name>
    <name type="common">Starlet sea anemone</name>
    <dbReference type="NCBI Taxonomy" id="45351"/>
    <lineage>
        <taxon>Eukaryota</taxon>
        <taxon>Metazoa</taxon>
        <taxon>Cnidaria</taxon>
        <taxon>Anthozoa</taxon>
        <taxon>Hexacorallia</taxon>
        <taxon>Actiniaria</taxon>
        <taxon>Edwardsiidae</taxon>
        <taxon>Nematostella</taxon>
    </lineage>
</organism>
<evidence type="ECO:0000256" key="5">
    <source>
        <dbReference type="ARBA" id="ARBA00023157"/>
    </source>
</evidence>
<comment type="similarity">
    <text evidence="2">Belongs to the CNF-like-inhibitor family.</text>
</comment>
<keyword evidence="5" id="KW-1015">Disulfide bond</keyword>
<comment type="subcellular location">
    <subcellularLocation>
        <location evidence="1">Secreted</location>
    </subcellularLocation>
</comment>
<proteinExistence type="inferred from homology"/>
<evidence type="ECO:0000256" key="4">
    <source>
        <dbReference type="ARBA" id="ARBA00022729"/>
    </source>
</evidence>
<dbReference type="PANTHER" id="PTHR10036:SF3">
    <property type="entry name" value="PROTEIN SLEEPLESS-RELATED"/>
    <property type="match status" value="1"/>
</dbReference>
<dbReference type="Gene3D" id="2.10.60.10">
    <property type="entry name" value="CD59"/>
    <property type="match status" value="1"/>
</dbReference>
<dbReference type="GO" id="GO:0004859">
    <property type="term" value="F:phospholipase inhibitor activity"/>
    <property type="evidence" value="ECO:0007669"/>
    <property type="project" value="InterPro"/>
</dbReference>
<dbReference type="InParanoid" id="A7RGX5"/>
<dbReference type="InterPro" id="IPR045860">
    <property type="entry name" value="Snake_toxin-like_sf"/>
</dbReference>
<keyword evidence="8" id="KW-1185">Reference proteome</keyword>
<dbReference type="CDD" id="cd00117">
    <property type="entry name" value="TFP"/>
    <property type="match status" value="1"/>
</dbReference>
<feature type="domain" description="UPAR/Ly6" evidence="6">
    <location>
        <begin position="156"/>
        <end position="253"/>
    </location>
</feature>
<evidence type="ECO:0000256" key="3">
    <source>
        <dbReference type="ARBA" id="ARBA00022525"/>
    </source>
</evidence>
<dbReference type="AlphaFoldDB" id="A7RGX5"/>
<keyword evidence="4" id="KW-0732">Signal</keyword>
<dbReference type="InterPro" id="IPR016054">
    <property type="entry name" value="LY6_UPA_recep-like"/>
</dbReference>
<dbReference type="Proteomes" id="UP000001593">
    <property type="component" value="Unassembled WGS sequence"/>
</dbReference>
<evidence type="ECO:0000256" key="1">
    <source>
        <dbReference type="ARBA" id="ARBA00004613"/>
    </source>
</evidence>
<dbReference type="InterPro" id="IPR004126">
    <property type="entry name" value="PLipase_A2_inh_N"/>
</dbReference>
<dbReference type="GO" id="GO:0005576">
    <property type="term" value="C:extracellular region"/>
    <property type="evidence" value="ECO:0007669"/>
    <property type="project" value="UniProtKB-SubCell"/>
</dbReference>
<dbReference type="EMBL" id="DS469510">
    <property type="protein sequence ID" value="EDO49248.1"/>
    <property type="molecule type" value="Genomic_DNA"/>
</dbReference>
<reference evidence="7 8" key="1">
    <citation type="journal article" date="2007" name="Science">
        <title>Sea anemone genome reveals ancestral eumetazoan gene repertoire and genomic organization.</title>
        <authorList>
            <person name="Putnam N.H."/>
            <person name="Srivastava M."/>
            <person name="Hellsten U."/>
            <person name="Dirks B."/>
            <person name="Chapman J."/>
            <person name="Salamov A."/>
            <person name="Terry A."/>
            <person name="Shapiro H."/>
            <person name="Lindquist E."/>
            <person name="Kapitonov V.V."/>
            <person name="Jurka J."/>
            <person name="Genikhovich G."/>
            <person name="Grigoriev I.V."/>
            <person name="Lucas S.M."/>
            <person name="Steele R.E."/>
            <person name="Finnerty J.R."/>
            <person name="Technau U."/>
            <person name="Martindale M.Q."/>
            <person name="Rokhsar D.S."/>
        </authorList>
    </citation>
    <scope>NUCLEOTIDE SEQUENCE [LARGE SCALE GENOMIC DNA]</scope>
    <source>
        <strain evidence="8">CH2 X CH6</strain>
    </source>
</reference>
<sequence>MTTLPNGTNTTAPAISEITHTAGFTWDVCFSDQKIQVYIIRAGGIYQDKFSDPERLRKAAYFLPFRPNKYDSSGLAWKPESFRTVIPLAPGTYHLLFRIYDKSTRDYGDLTTLDVYDKTTLASGRVVNYIDVSGEEKNVIARQDIFLQCNKGITSLECYHCNSGSGFDDCTYYQTNMTCRESEDRCIKASWDLGTVGTVSVGYIKGCTTRDMCSTDNYTLCHQNDGYVKCETYCCEGKLCNGVRGISNIGTIGMAFLFLFAQVGNIDW</sequence>
<gene>
    <name evidence="7" type="ORF">NEMVEDRAFT_v1g238169</name>
</gene>
<dbReference type="SUPFAM" id="SSF57302">
    <property type="entry name" value="Snake toxin-like"/>
    <property type="match status" value="1"/>
</dbReference>
<dbReference type="PANTHER" id="PTHR10036">
    <property type="entry name" value="CD59 GLYCOPROTEIN"/>
    <property type="match status" value="1"/>
</dbReference>
<evidence type="ECO:0000313" key="8">
    <source>
        <dbReference type="Proteomes" id="UP000001593"/>
    </source>
</evidence>
<dbReference type="Pfam" id="PF02988">
    <property type="entry name" value="PLA2_inh"/>
    <property type="match status" value="1"/>
</dbReference>
<dbReference type="SMART" id="SM00134">
    <property type="entry name" value="LU"/>
    <property type="match status" value="1"/>
</dbReference>
<name>A7RGX5_NEMVE</name>
<evidence type="ECO:0000259" key="6">
    <source>
        <dbReference type="SMART" id="SM00134"/>
    </source>
</evidence>
<dbReference type="HOGENOM" id="CLU_1039381_0_0_1"/>